<dbReference type="GeneID" id="108622810"/>
<dbReference type="Proteomes" id="UP000694925">
    <property type="component" value="Unplaced"/>
</dbReference>
<evidence type="ECO:0000256" key="2">
    <source>
        <dbReference type="ARBA" id="ARBA00022692"/>
    </source>
</evidence>
<evidence type="ECO:0000313" key="6">
    <source>
        <dbReference type="Proteomes" id="UP000694925"/>
    </source>
</evidence>
<keyword evidence="6" id="KW-1185">Reference proteome</keyword>
<name>A0AAJ7ISV7_9HYME</name>
<dbReference type="KEGG" id="ccal:108622810"/>
<evidence type="ECO:0000256" key="4">
    <source>
        <dbReference type="ARBA" id="ARBA00023136"/>
    </source>
</evidence>
<dbReference type="Pfam" id="PF14880">
    <property type="entry name" value="COX14"/>
    <property type="match status" value="1"/>
</dbReference>
<comment type="subcellular location">
    <subcellularLocation>
        <location evidence="1">Membrane</location>
        <topology evidence="1">Single-pass membrane protein</topology>
    </subcellularLocation>
</comment>
<accession>A0AAJ7ISV7</accession>
<dbReference type="RefSeq" id="XP_017876393.1">
    <property type="nucleotide sequence ID" value="XM_018020904.2"/>
</dbReference>
<reference evidence="7" key="1">
    <citation type="submission" date="2025-08" db="UniProtKB">
        <authorList>
            <consortium name="RefSeq"/>
        </authorList>
    </citation>
    <scope>IDENTIFICATION</scope>
    <source>
        <tissue evidence="7">Whole body</tissue>
    </source>
</reference>
<sequence>MYNVLNVLSIHIKKHFSVVVQRAARNIPNLKCKTILSIDNKNHTLKQRYCTLFTQLSKDIISIFTLIKMLPKYKKKSFILDKLHRGVVNVCIAATVITGTLLVYKVYAYYRYVRPALKEVQMKAEEDLLEEGKYKALG</sequence>
<dbReference type="GO" id="GO:0016020">
    <property type="term" value="C:membrane"/>
    <property type="evidence" value="ECO:0007669"/>
    <property type="project" value="UniProtKB-SubCell"/>
</dbReference>
<dbReference type="InterPro" id="IPR029208">
    <property type="entry name" value="COX14"/>
</dbReference>
<organism evidence="6 7">
    <name type="scientific">Ceratina calcarata</name>
    <dbReference type="NCBI Taxonomy" id="156304"/>
    <lineage>
        <taxon>Eukaryota</taxon>
        <taxon>Metazoa</taxon>
        <taxon>Ecdysozoa</taxon>
        <taxon>Arthropoda</taxon>
        <taxon>Hexapoda</taxon>
        <taxon>Insecta</taxon>
        <taxon>Pterygota</taxon>
        <taxon>Neoptera</taxon>
        <taxon>Endopterygota</taxon>
        <taxon>Hymenoptera</taxon>
        <taxon>Apocrita</taxon>
        <taxon>Aculeata</taxon>
        <taxon>Apoidea</taxon>
        <taxon>Anthophila</taxon>
        <taxon>Apidae</taxon>
        <taxon>Ceratina</taxon>
        <taxon>Zadontomerus</taxon>
    </lineage>
</organism>
<feature type="transmembrane region" description="Helical" evidence="5">
    <location>
        <begin position="87"/>
        <end position="108"/>
    </location>
</feature>
<evidence type="ECO:0000256" key="1">
    <source>
        <dbReference type="ARBA" id="ARBA00004167"/>
    </source>
</evidence>
<protein>
    <submittedName>
        <fullName evidence="7">Uncharacterized protein LOC108622810</fullName>
    </submittedName>
</protein>
<dbReference type="AlphaFoldDB" id="A0AAJ7ISV7"/>
<evidence type="ECO:0000313" key="7">
    <source>
        <dbReference type="RefSeq" id="XP_017876393.1"/>
    </source>
</evidence>
<evidence type="ECO:0000256" key="5">
    <source>
        <dbReference type="SAM" id="Phobius"/>
    </source>
</evidence>
<gene>
    <name evidence="7" type="primary">LOC108622810</name>
</gene>
<keyword evidence="2 5" id="KW-0812">Transmembrane</keyword>
<proteinExistence type="predicted"/>
<evidence type="ECO:0000256" key="3">
    <source>
        <dbReference type="ARBA" id="ARBA00022989"/>
    </source>
</evidence>
<keyword evidence="4 5" id="KW-0472">Membrane</keyword>
<keyword evidence="3 5" id="KW-1133">Transmembrane helix</keyword>